<sequence length="623" mass="69137">MKKIYIAAGLFLTLMSSYGQNKSSEKADNLYDSYQYVAAIEEYLKLAESKKADSHVYKQLADSYYNVFNMEEASKWYAKAVATNQDAETYYRFAQALKSQGKYQEANKQMDKFASLLPNDQRAKDHKANPNYIPSLASKDKLFDISETTINSKDQSDFGAVLSSDNILYFVSTRNNSNKTDKWVKQPYLDIFQSIRNADGTLSEPKTVSELNTSFHDGPVTVSADGNTIFFARDGLNDGNFDKDRKNNVKIGQQGIYKATKVDGKWTNIQALPFNSKNYSVTHPSLSQDGKTLYFTSNMPGGHGDSDIWKVTVDGNNYDKPQNLGSNVNTAGKEGFPFISDNTVLYFASSGKQGFGGLDVFKADIAKNEEAVNVGKPVNSEKDDFSFSFNTNKNEGYFSSNRNGVDNIIKAVPVCRVEAIAVVKDRKTGQLLPDASVAILDNKRNIIATKQSNSKGEASFDVECDTDYVFQVSKKDYESGTYTIAKAKGGKATVEAALEPVEVIITDKEVLLKNIYFEFNKSNITQQGASELDKLVTVMNKYQSMVIFVKSHTDSKGGVAYNLKLSDQRAQATVQYLVSKGIAKERLSGKGFGSSEPKIDCKADCSDEQNAQNRRSEFMIIKK</sequence>
<comment type="caution">
    <text evidence="7">The sequence shown here is derived from an EMBL/GenBank/DDBJ whole genome shotgun (WGS) entry which is preliminary data.</text>
</comment>
<dbReference type="PROSITE" id="PS51123">
    <property type="entry name" value="OMPA_2"/>
    <property type="match status" value="1"/>
</dbReference>
<dbReference type="PRINTS" id="PR01021">
    <property type="entry name" value="OMPADOMAIN"/>
</dbReference>
<evidence type="ECO:0000259" key="6">
    <source>
        <dbReference type="PROSITE" id="PS51123"/>
    </source>
</evidence>
<dbReference type="CDD" id="cd07185">
    <property type="entry name" value="OmpA_C-like"/>
    <property type="match status" value="1"/>
</dbReference>
<dbReference type="Proteomes" id="UP000277579">
    <property type="component" value="Unassembled WGS sequence"/>
</dbReference>
<keyword evidence="8" id="KW-1185">Reference proteome</keyword>
<evidence type="ECO:0000256" key="3">
    <source>
        <dbReference type="ARBA" id="ARBA00023237"/>
    </source>
</evidence>
<dbReference type="InterPro" id="IPR006664">
    <property type="entry name" value="OMP_bac"/>
</dbReference>
<evidence type="ECO:0000313" key="7">
    <source>
        <dbReference type="EMBL" id="RKS21691.1"/>
    </source>
</evidence>
<organism evidence="7 8">
    <name type="scientific">Flavobacterium endophyticum</name>
    <dbReference type="NCBI Taxonomy" id="1540163"/>
    <lineage>
        <taxon>Bacteria</taxon>
        <taxon>Pseudomonadati</taxon>
        <taxon>Bacteroidota</taxon>
        <taxon>Flavobacteriia</taxon>
        <taxon>Flavobacteriales</taxon>
        <taxon>Flavobacteriaceae</taxon>
        <taxon>Flavobacterium</taxon>
    </lineage>
</organism>
<feature type="domain" description="OmpA-like" evidence="6">
    <location>
        <begin position="506"/>
        <end position="623"/>
    </location>
</feature>
<evidence type="ECO:0000313" key="8">
    <source>
        <dbReference type="Proteomes" id="UP000277579"/>
    </source>
</evidence>
<dbReference type="InterPro" id="IPR011659">
    <property type="entry name" value="WD40"/>
</dbReference>
<dbReference type="InterPro" id="IPR050330">
    <property type="entry name" value="Bact_OuterMem_StrucFunc"/>
</dbReference>
<name>A0A495M6T0_9FLAO</name>
<dbReference type="Gene3D" id="2.120.10.30">
    <property type="entry name" value="TolB, C-terminal domain"/>
    <property type="match status" value="1"/>
</dbReference>
<dbReference type="InterPro" id="IPR006665">
    <property type="entry name" value="OmpA-like"/>
</dbReference>
<keyword evidence="4" id="KW-0802">TPR repeat</keyword>
<dbReference type="EMBL" id="RBLC01000003">
    <property type="protein sequence ID" value="RKS21691.1"/>
    <property type="molecule type" value="Genomic_DNA"/>
</dbReference>
<gene>
    <name evidence="7" type="ORF">CLV94_2324</name>
</gene>
<evidence type="ECO:0000256" key="2">
    <source>
        <dbReference type="ARBA" id="ARBA00023136"/>
    </source>
</evidence>
<protein>
    <submittedName>
        <fullName evidence="7">WD40 repeat protein</fullName>
    </submittedName>
</protein>
<reference evidence="7 8" key="1">
    <citation type="submission" date="2018-10" db="EMBL/GenBank/DDBJ databases">
        <title>Genomic Encyclopedia of Archaeal and Bacterial Type Strains, Phase II (KMG-II): from individual species to whole genera.</title>
        <authorList>
            <person name="Goeker M."/>
        </authorList>
    </citation>
    <scope>NUCLEOTIDE SEQUENCE [LARGE SCALE GENOMIC DNA]</scope>
    <source>
        <strain evidence="7 8">DSM 29537</strain>
    </source>
</reference>
<dbReference type="Gene3D" id="2.60.40.1120">
    <property type="entry name" value="Carboxypeptidase-like, regulatory domain"/>
    <property type="match status" value="1"/>
</dbReference>
<evidence type="ECO:0000256" key="4">
    <source>
        <dbReference type="PROSITE-ProRule" id="PRU00339"/>
    </source>
</evidence>
<dbReference type="PROSITE" id="PS50005">
    <property type="entry name" value="TPR"/>
    <property type="match status" value="1"/>
</dbReference>
<dbReference type="RefSeq" id="WP_121376638.1">
    <property type="nucleotide sequence ID" value="NZ_RBLC01000003.1"/>
</dbReference>
<dbReference type="GO" id="GO:0009279">
    <property type="term" value="C:cell outer membrane"/>
    <property type="evidence" value="ECO:0007669"/>
    <property type="project" value="UniProtKB-SubCell"/>
</dbReference>
<dbReference type="SUPFAM" id="SSF82171">
    <property type="entry name" value="DPP6 N-terminal domain-like"/>
    <property type="match status" value="1"/>
</dbReference>
<dbReference type="SUPFAM" id="SSF103088">
    <property type="entry name" value="OmpA-like"/>
    <property type="match status" value="1"/>
</dbReference>
<keyword evidence="2 5" id="KW-0472">Membrane</keyword>
<dbReference type="Pfam" id="PF00691">
    <property type="entry name" value="OmpA"/>
    <property type="match status" value="1"/>
</dbReference>
<feature type="repeat" description="TPR" evidence="4">
    <location>
        <begin position="87"/>
        <end position="120"/>
    </location>
</feature>
<dbReference type="InterPro" id="IPR011990">
    <property type="entry name" value="TPR-like_helical_dom_sf"/>
</dbReference>
<dbReference type="InterPro" id="IPR011042">
    <property type="entry name" value="6-blade_b-propeller_TolB-like"/>
</dbReference>
<comment type="subcellular location">
    <subcellularLocation>
        <location evidence="1">Cell outer membrane</location>
    </subcellularLocation>
</comment>
<proteinExistence type="predicted"/>
<dbReference type="OrthoDB" id="9809364at2"/>
<dbReference type="PANTHER" id="PTHR30329:SF21">
    <property type="entry name" value="LIPOPROTEIN YIAD-RELATED"/>
    <property type="match status" value="1"/>
</dbReference>
<keyword evidence="3" id="KW-0998">Cell outer membrane</keyword>
<dbReference type="PANTHER" id="PTHR30329">
    <property type="entry name" value="STATOR ELEMENT OF FLAGELLAR MOTOR COMPLEX"/>
    <property type="match status" value="1"/>
</dbReference>
<dbReference type="AlphaFoldDB" id="A0A495M6T0"/>
<evidence type="ECO:0000256" key="5">
    <source>
        <dbReference type="PROSITE-ProRule" id="PRU00473"/>
    </source>
</evidence>
<dbReference type="Gene3D" id="1.25.40.10">
    <property type="entry name" value="Tetratricopeptide repeat domain"/>
    <property type="match status" value="1"/>
</dbReference>
<dbReference type="InterPro" id="IPR036737">
    <property type="entry name" value="OmpA-like_sf"/>
</dbReference>
<dbReference type="SUPFAM" id="SSF48452">
    <property type="entry name" value="TPR-like"/>
    <property type="match status" value="1"/>
</dbReference>
<dbReference type="Pfam" id="PF07676">
    <property type="entry name" value="PD40"/>
    <property type="match status" value="3"/>
</dbReference>
<dbReference type="Gene3D" id="3.30.1330.60">
    <property type="entry name" value="OmpA-like domain"/>
    <property type="match status" value="1"/>
</dbReference>
<dbReference type="InterPro" id="IPR019734">
    <property type="entry name" value="TPR_rpt"/>
</dbReference>
<evidence type="ECO:0000256" key="1">
    <source>
        <dbReference type="ARBA" id="ARBA00004442"/>
    </source>
</evidence>
<accession>A0A495M6T0</accession>